<organism evidence="2 3">
    <name type="scientific">Caryophanon tenue</name>
    <dbReference type="NCBI Taxonomy" id="33978"/>
    <lineage>
        <taxon>Bacteria</taxon>
        <taxon>Bacillati</taxon>
        <taxon>Bacillota</taxon>
        <taxon>Bacilli</taxon>
        <taxon>Bacillales</taxon>
        <taxon>Caryophanaceae</taxon>
        <taxon>Caryophanon</taxon>
    </lineage>
</organism>
<evidence type="ECO:0000313" key="2">
    <source>
        <dbReference type="EMBL" id="OCS84880.1"/>
    </source>
</evidence>
<dbReference type="EMBL" id="MASJ01000019">
    <property type="protein sequence ID" value="OCS84880.1"/>
    <property type="molecule type" value="Genomic_DNA"/>
</dbReference>
<accession>A0A1C0YCJ9</accession>
<dbReference type="OrthoDB" id="2452620at2"/>
<dbReference type="AlphaFoldDB" id="A0A1C0YCJ9"/>
<keyword evidence="3" id="KW-1185">Reference proteome</keyword>
<feature type="transmembrane region" description="Helical" evidence="1">
    <location>
        <begin position="105"/>
        <end position="125"/>
    </location>
</feature>
<evidence type="ECO:0000256" key="1">
    <source>
        <dbReference type="SAM" id="Phobius"/>
    </source>
</evidence>
<keyword evidence="1" id="KW-1133">Transmembrane helix</keyword>
<evidence type="ECO:0000313" key="3">
    <source>
        <dbReference type="Proteomes" id="UP000093199"/>
    </source>
</evidence>
<proteinExistence type="predicted"/>
<protein>
    <submittedName>
        <fullName evidence="2">Uncharacterized protein</fullName>
    </submittedName>
</protein>
<keyword evidence="1" id="KW-0472">Membrane</keyword>
<reference evidence="2 3" key="1">
    <citation type="submission" date="2016-07" db="EMBL/GenBank/DDBJ databases">
        <title>Caryophanon tenue genome sequencing.</title>
        <authorList>
            <person name="Verma A."/>
            <person name="Pal Y."/>
            <person name="Krishnamurthi S."/>
        </authorList>
    </citation>
    <scope>NUCLEOTIDE SEQUENCE [LARGE SCALE GENOMIC DNA]</scope>
    <source>
        <strain evidence="2 3">DSM 14152</strain>
    </source>
</reference>
<name>A0A1C0YCJ9_9BACL</name>
<gene>
    <name evidence="2" type="ORF">A6M13_14630</name>
</gene>
<sequence>MIKNGLVIQHIDEQQVATYSLKEGEYTVTAQTHGGLAPTLSYFLDGEDVTDDIRALRFSPIPPQSFLPEFEAFQAMLYEKEQHALQQLYDQYTIRPKNMTAKQQVLWSFGLLLIIALPIFLVLYFM</sequence>
<comment type="caution">
    <text evidence="2">The sequence shown here is derived from an EMBL/GenBank/DDBJ whole genome shotgun (WGS) entry which is preliminary data.</text>
</comment>
<dbReference type="Proteomes" id="UP000093199">
    <property type="component" value="Unassembled WGS sequence"/>
</dbReference>
<dbReference type="RefSeq" id="WP_066545441.1">
    <property type="nucleotide sequence ID" value="NZ_MASJ01000019.1"/>
</dbReference>
<keyword evidence="1" id="KW-0812">Transmembrane</keyword>